<evidence type="ECO:0000313" key="6">
    <source>
        <dbReference type="Proteomes" id="UP000254040"/>
    </source>
</evidence>
<dbReference type="RefSeq" id="WP_035922033.1">
    <property type="nucleotide sequence ID" value="NZ_CAAAJG010000085.1"/>
</dbReference>
<dbReference type="EMBL" id="LNYN01000012">
    <property type="protein sequence ID" value="KTD37622.1"/>
    <property type="molecule type" value="Genomic_DNA"/>
</dbReference>
<dbReference type="Proteomes" id="UP000054985">
    <property type="component" value="Unassembled WGS sequence"/>
</dbReference>
<dbReference type="Proteomes" id="UP000254040">
    <property type="component" value="Unassembled WGS sequence"/>
</dbReference>
<keyword evidence="5" id="KW-1185">Reference proteome</keyword>
<dbReference type="STRING" id="39962.Lmor_0485"/>
<proteinExistence type="predicted"/>
<sequence>MKVSSNAYKQGFWKEHSESWKASGLTQQAYCEQEGVSYRSFVYQHNRLASQSKKASLKFIEAKPGSVAINNQAAGLQLMLPNGIRIGIGAEINPELLQTVLSVAGAVQC</sequence>
<dbReference type="OrthoDB" id="6368379at2"/>
<reference evidence="1 5" key="1">
    <citation type="submission" date="2015-11" db="EMBL/GenBank/DDBJ databases">
        <title>Genomic analysis of 38 Legionella species identifies large and diverse effector repertoires.</title>
        <authorList>
            <person name="Burstein D."/>
            <person name="Amaro F."/>
            <person name="Zusman T."/>
            <person name="Lifshitz Z."/>
            <person name="Cohen O."/>
            <person name="Gilbert J.A."/>
            <person name="Pupko T."/>
            <person name="Shuman H.A."/>
            <person name="Segal G."/>
        </authorList>
    </citation>
    <scope>NUCLEOTIDE SEQUENCE [LARGE SCALE GENOMIC DNA]</scope>
    <source>
        <strain evidence="1 5">ATCC 43877</strain>
    </source>
</reference>
<dbReference type="NCBIfam" id="NF047593">
    <property type="entry name" value="IS66_ISAeme5_TnpA"/>
    <property type="match status" value="1"/>
</dbReference>
<evidence type="ECO:0000313" key="1">
    <source>
        <dbReference type="EMBL" id="KTD37622.1"/>
    </source>
</evidence>
<gene>
    <name evidence="1" type="ORF">Lmor_0485</name>
    <name evidence="2" type="ORF">NCTC12239_00072</name>
    <name evidence="3" type="ORF">NCTC12239_00604</name>
    <name evidence="4" type="ORF">NCTC12239_00650</name>
</gene>
<dbReference type="EMBL" id="UGOG01000001">
    <property type="protein sequence ID" value="STX61169.1"/>
    <property type="molecule type" value="Genomic_DNA"/>
</dbReference>
<dbReference type="EMBL" id="UGOG01000001">
    <property type="protein sequence ID" value="STX61733.1"/>
    <property type="molecule type" value="Genomic_DNA"/>
</dbReference>
<reference evidence="3 6" key="2">
    <citation type="submission" date="2018-06" db="EMBL/GenBank/DDBJ databases">
        <authorList>
            <consortium name="Pathogen Informatics"/>
            <person name="Doyle S."/>
        </authorList>
    </citation>
    <scope>NUCLEOTIDE SEQUENCE [LARGE SCALE GENOMIC DNA]</scope>
    <source>
        <strain evidence="3 6">NCTC12239</strain>
    </source>
</reference>
<evidence type="ECO:0000313" key="4">
    <source>
        <dbReference type="EMBL" id="STX61733.1"/>
    </source>
</evidence>
<protein>
    <submittedName>
        <fullName evidence="3">Uncharacterized protein</fullName>
    </submittedName>
</protein>
<evidence type="ECO:0000313" key="3">
    <source>
        <dbReference type="EMBL" id="STX61687.1"/>
    </source>
</evidence>
<dbReference type="AlphaFoldDB" id="A0A378JUK4"/>
<accession>A0A378JUK4</accession>
<organism evidence="3 6">
    <name type="scientific">Legionella moravica</name>
    <dbReference type="NCBI Taxonomy" id="39962"/>
    <lineage>
        <taxon>Bacteria</taxon>
        <taxon>Pseudomonadati</taxon>
        <taxon>Pseudomonadota</taxon>
        <taxon>Gammaproteobacteria</taxon>
        <taxon>Legionellales</taxon>
        <taxon>Legionellaceae</taxon>
        <taxon>Legionella</taxon>
    </lineage>
</organism>
<name>A0A378JUK4_9GAMM</name>
<evidence type="ECO:0000313" key="5">
    <source>
        <dbReference type="Proteomes" id="UP000054985"/>
    </source>
</evidence>
<evidence type="ECO:0000313" key="2">
    <source>
        <dbReference type="EMBL" id="STX61169.1"/>
    </source>
</evidence>
<dbReference type="EMBL" id="UGOG01000001">
    <property type="protein sequence ID" value="STX61687.1"/>
    <property type="molecule type" value="Genomic_DNA"/>
</dbReference>